<organism evidence="1 2">
    <name type="scientific">Photobacterium marinum</name>
    <dbReference type="NCBI Taxonomy" id="1056511"/>
    <lineage>
        <taxon>Bacteria</taxon>
        <taxon>Pseudomonadati</taxon>
        <taxon>Pseudomonadota</taxon>
        <taxon>Gammaproteobacteria</taxon>
        <taxon>Vibrionales</taxon>
        <taxon>Vibrionaceae</taxon>
        <taxon>Photobacterium</taxon>
    </lineage>
</organism>
<reference evidence="1 2" key="1">
    <citation type="submission" date="2012-12" db="EMBL/GenBank/DDBJ databases">
        <title>Genome Assembly of Photobacterium sp. AK15.</title>
        <authorList>
            <person name="Khatri I."/>
            <person name="Vaidya B."/>
            <person name="Srinivas T.N.R."/>
            <person name="Subramanian S."/>
            <person name="Pinnaka A."/>
        </authorList>
    </citation>
    <scope>NUCLEOTIDE SEQUENCE [LARGE SCALE GENOMIC DNA]</scope>
    <source>
        <strain evidence="1 2">AK15</strain>
    </source>
</reference>
<dbReference type="RefSeq" id="WP_007465945.1">
    <property type="nucleotide sequence ID" value="NZ_AMZO01000016.1"/>
</dbReference>
<sequence length="285" mass="33162">MAWETGTAEGHADLLAKLKLFAEKHGWTVKRWKPRTVEKKSDELILESVDAVSRETFIAAFKATDDDVADRYNWTLYCAPLYYDTLTFEQIPDKNPYHYMYLWDEAITYYFITDAEHRHLKVIAQVSTTTHVIYMGRINMYASIKHWPDQYCCFGEGTDANLKWNSTGNGISTYQYARNDARHIHWLGNVWVNSELTWPMQPKWLFGLYDGYQTSFAGLDHWMIPIHPGSNTHRNLGEFIGSYLMSGPNASTGQLLKTRDHLRTFLVVQNVYRTSDNDFMCLELL</sequence>
<dbReference type="EMBL" id="AMZO01000016">
    <property type="protein sequence ID" value="ELR65840.1"/>
    <property type="molecule type" value="Genomic_DNA"/>
</dbReference>
<proteinExistence type="predicted"/>
<name>L8JAF1_9GAMM</name>
<dbReference type="Proteomes" id="UP000011134">
    <property type="component" value="Unassembled WGS sequence"/>
</dbReference>
<dbReference type="PATRIC" id="fig|1056511.3.peg.2420"/>
<evidence type="ECO:0000313" key="1">
    <source>
        <dbReference type="EMBL" id="ELR65840.1"/>
    </source>
</evidence>
<accession>L8JAF1</accession>
<gene>
    <name evidence="1" type="ORF">C942_00927</name>
</gene>
<evidence type="ECO:0000313" key="2">
    <source>
        <dbReference type="Proteomes" id="UP000011134"/>
    </source>
</evidence>
<dbReference type="OrthoDB" id="1633523at2"/>
<dbReference type="AlphaFoldDB" id="L8JAF1"/>
<protein>
    <submittedName>
        <fullName evidence="1">Uncharacterized protein</fullName>
    </submittedName>
</protein>
<comment type="caution">
    <text evidence="1">The sequence shown here is derived from an EMBL/GenBank/DDBJ whole genome shotgun (WGS) entry which is preliminary data.</text>
</comment>
<keyword evidence="2" id="KW-1185">Reference proteome</keyword>